<dbReference type="AlphaFoldDB" id="A0A6I6K3A2"/>
<name>A0A6I6K3A2_9BACT</name>
<gene>
    <name evidence="2" type="ORF">GM418_31060</name>
</gene>
<keyword evidence="3" id="KW-1185">Reference proteome</keyword>
<feature type="transmembrane region" description="Helical" evidence="1">
    <location>
        <begin position="83"/>
        <end position="104"/>
    </location>
</feature>
<keyword evidence="1" id="KW-0472">Membrane</keyword>
<organism evidence="2 3">
    <name type="scientific">Maribellus comscasis</name>
    <dbReference type="NCBI Taxonomy" id="2681766"/>
    <lineage>
        <taxon>Bacteria</taxon>
        <taxon>Pseudomonadati</taxon>
        <taxon>Bacteroidota</taxon>
        <taxon>Bacteroidia</taxon>
        <taxon>Marinilabiliales</taxon>
        <taxon>Prolixibacteraceae</taxon>
        <taxon>Maribellus</taxon>
    </lineage>
</organism>
<evidence type="ECO:0000313" key="3">
    <source>
        <dbReference type="Proteomes" id="UP000428260"/>
    </source>
</evidence>
<keyword evidence="1" id="KW-1133">Transmembrane helix</keyword>
<sequence length="110" mass="12389">MKERWPLVTGFILLTLGILAKVLTEIRIVPIVLILSGVSLKIYFIFQKAKKTKYHPGIEIAFLLVGLALFFSGMYFLPEDTFISPDLFIGTGIGLKIIFIILFIKKTGKK</sequence>
<evidence type="ECO:0000256" key="1">
    <source>
        <dbReference type="SAM" id="Phobius"/>
    </source>
</evidence>
<dbReference type="Proteomes" id="UP000428260">
    <property type="component" value="Chromosome"/>
</dbReference>
<accession>A0A6I6K3A2</accession>
<proteinExistence type="predicted"/>
<dbReference type="EMBL" id="CP046401">
    <property type="protein sequence ID" value="QGY47938.1"/>
    <property type="molecule type" value="Genomic_DNA"/>
</dbReference>
<evidence type="ECO:0000313" key="2">
    <source>
        <dbReference type="EMBL" id="QGY47938.1"/>
    </source>
</evidence>
<feature type="transmembrane region" description="Helical" evidence="1">
    <location>
        <begin position="30"/>
        <end position="46"/>
    </location>
</feature>
<dbReference type="RefSeq" id="WP_158872254.1">
    <property type="nucleotide sequence ID" value="NZ_CP046401.1"/>
</dbReference>
<reference evidence="2 3" key="1">
    <citation type="submission" date="2019-11" db="EMBL/GenBank/DDBJ databases">
        <authorList>
            <person name="Zheng R.K."/>
            <person name="Sun C.M."/>
        </authorList>
    </citation>
    <scope>NUCLEOTIDE SEQUENCE [LARGE SCALE GENOMIC DNA]</scope>
    <source>
        <strain evidence="2 3">WC007</strain>
    </source>
</reference>
<feature type="transmembrane region" description="Helical" evidence="1">
    <location>
        <begin position="58"/>
        <end position="77"/>
    </location>
</feature>
<keyword evidence="1" id="KW-0812">Transmembrane</keyword>
<protein>
    <submittedName>
        <fullName evidence="2">Uncharacterized protein</fullName>
    </submittedName>
</protein>
<dbReference type="KEGG" id="mcos:GM418_31060"/>